<feature type="transmembrane region" description="Helical" evidence="8">
    <location>
        <begin position="95"/>
        <end position="118"/>
    </location>
</feature>
<feature type="transmembrane region" description="Helical" evidence="8">
    <location>
        <begin position="175"/>
        <end position="194"/>
    </location>
</feature>
<protein>
    <submittedName>
        <fullName evidence="9">Unannotated protein</fullName>
    </submittedName>
</protein>
<keyword evidence="2" id="KW-0813">Transport</keyword>
<evidence type="ECO:0000256" key="4">
    <source>
        <dbReference type="ARBA" id="ARBA00022519"/>
    </source>
</evidence>
<name>A0A6J5ZFZ8_9ZZZZ</name>
<dbReference type="Pfam" id="PF04143">
    <property type="entry name" value="Sulf_transp"/>
    <property type="match status" value="1"/>
</dbReference>
<keyword evidence="7 8" id="KW-0472">Membrane</keyword>
<evidence type="ECO:0000256" key="2">
    <source>
        <dbReference type="ARBA" id="ARBA00022448"/>
    </source>
</evidence>
<feature type="transmembrane region" description="Helical" evidence="8">
    <location>
        <begin position="392"/>
        <end position="411"/>
    </location>
</feature>
<feature type="transmembrane region" description="Helical" evidence="8">
    <location>
        <begin position="57"/>
        <end position="74"/>
    </location>
</feature>
<evidence type="ECO:0000256" key="5">
    <source>
        <dbReference type="ARBA" id="ARBA00022692"/>
    </source>
</evidence>
<evidence type="ECO:0000256" key="1">
    <source>
        <dbReference type="ARBA" id="ARBA00004429"/>
    </source>
</evidence>
<keyword evidence="6 8" id="KW-1133">Transmembrane helix</keyword>
<dbReference type="EMBL" id="CAESAG010000144">
    <property type="protein sequence ID" value="CAB4340306.1"/>
    <property type="molecule type" value="Genomic_DNA"/>
</dbReference>
<keyword evidence="5 8" id="KW-0812">Transmembrane</keyword>
<sequence length="418" mass="44014">MGSSVINTQSQVEKGLGSPGALLPAFTKAEKIRTAISAAVIIALLGLAFYLSSTESAGTAPISLLIGVSLGLLLERGRFCFFCIFRDGIEDKNTTPFLSVLVAIATGAIGYAIIFGQFLPDTTSDRLPPAAHIGPVSWVLAVSAFTFGIGMALSGACISGHLYRLGQGYLRAIPALIGTLIGFVLAFLTWNWLYLRAVADASTIWLPHYIGYTGSLILTLAVLLGIAIFAIRKGTASEPIRTAPLEVISLKATLRKLIFERWSPITTGALVGIVGMVAYLRVEPLGVTRQLSTQARTLMSNNNIGPETILGLDRMAGCIAVVSKTITNNGWLVIGLVGASFAAALAGGRFKFSKLTPKNSSTALLGGVLLGWGSMTSLGCTIGVLLSGTQAFALSGWVFFIFVFLGSWVGIKAKLHKV</sequence>
<evidence type="ECO:0000256" key="7">
    <source>
        <dbReference type="ARBA" id="ARBA00023136"/>
    </source>
</evidence>
<evidence type="ECO:0000256" key="6">
    <source>
        <dbReference type="ARBA" id="ARBA00022989"/>
    </source>
</evidence>
<feature type="transmembrane region" description="Helical" evidence="8">
    <location>
        <begin position="32"/>
        <end position="51"/>
    </location>
</feature>
<feature type="transmembrane region" description="Helical" evidence="8">
    <location>
        <begin position="362"/>
        <end position="386"/>
    </location>
</feature>
<dbReference type="PANTHER" id="PTHR30574:SF1">
    <property type="entry name" value="SULPHUR TRANSPORT DOMAIN-CONTAINING PROTEIN"/>
    <property type="match status" value="1"/>
</dbReference>
<feature type="transmembrane region" description="Helical" evidence="8">
    <location>
        <begin position="138"/>
        <end position="163"/>
    </location>
</feature>
<feature type="transmembrane region" description="Helical" evidence="8">
    <location>
        <begin position="262"/>
        <end position="282"/>
    </location>
</feature>
<evidence type="ECO:0000256" key="3">
    <source>
        <dbReference type="ARBA" id="ARBA00022475"/>
    </source>
</evidence>
<proteinExistence type="predicted"/>
<keyword evidence="4" id="KW-0997">Cell inner membrane</keyword>
<keyword evidence="3" id="KW-1003">Cell membrane</keyword>
<dbReference type="AlphaFoldDB" id="A0A6J5ZFZ8"/>
<dbReference type="PANTHER" id="PTHR30574">
    <property type="entry name" value="INNER MEMBRANE PROTEIN YEDE"/>
    <property type="match status" value="1"/>
</dbReference>
<feature type="transmembrane region" description="Helical" evidence="8">
    <location>
        <begin position="331"/>
        <end position="350"/>
    </location>
</feature>
<dbReference type="InterPro" id="IPR007272">
    <property type="entry name" value="Sulf_transp_TsuA/YedE"/>
</dbReference>
<gene>
    <name evidence="9" type="ORF">UFOPK4080_00852</name>
</gene>
<organism evidence="9">
    <name type="scientific">freshwater metagenome</name>
    <dbReference type="NCBI Taxonomy" id="449393"/>
    <lineage>
        <taxon>unclassified sequences</taxon>
        <taxon>metagenomes</taxon>
        <taxon>ecological metagenomes</taxon>
    </lineage>
</organism>
<comment type="subcellular location">
    <subcellularLocation>
        <location evidence="1">Cell inner membrane</location>
        <topology evidence="1">Multi-pass membrane protein</topology>
    </subcellularLocation>
</comment>
<reference evidence="9" key="1">
    <citation type="submission" date="2020-05" db="EMBL/GenBank/DDBJ databases">
        <authorList>
            <person name="Chiriac C."/>
            <person name="Salcher M."/>
            <person name="Ghai R."/>
            <person name="Kavagutti S V."/>
        </authorList>
    </citation>
    <scope>NUCLEOTIDE SEQUENCE</scope>
</reference>
<feature type="transmembrane region" description="Helical" evidence="8">
    <location>
        <begin position="209"/>
        <end position="231"/>
    </location>
</feature>
<accession>A0A6J5ZFZ8</accession>
<evidence type="ECO:0000313" key="9">
    <source>
        <dbReference type="EMBL" id="CAB4340306.1"/>
    </source>
</evidence>
<evidence type="ECO:0000256" key="8">
    <source>
        <dbReference type="SAM" id="Phobius"/>
    </source>
</evidence>
<dbReference type="GO" id="GO:0005886">
    <property type="term" value="C:plasma membrane"/>
    <property type="evidence" value="ECO:0007669"/>
    <property type="project" value="UniProtKB-SubCell"/>
</dbReference>